<accession>E4RYK1</accession>
<sequence length="751" mass="85552">MIRLLFLCILWLGFSVSASAQRYYGVSKERFGKSKLQTKEFQWKTFSSANFEFNFYKGGESLARNAATHLENSYSRITNILGYIPYEPVKVFVFNHPQDLQSSNLISNQKEEKYVVDAKHGRILAAFDKNDSLFNRNLVESIASIYVYEMLYGGSIRESLESQILLNLPEWYSQGICAYVAEVDNTAQFEKFKMYISAAQSKRLKSLKGEEAEVVGQSIWHFIALKYGKDNISNILNLTRIIHDEQSSITSTLGVSFSKFMQEWTDFYLKGVPLHAPEAQEKPVEVVKPVKRFLDLKPGEVDTDDYIFNEENVLKYKEAIVAPTTAATRASRTETPGVAKLSAVKSFKNFLVSNERKIDVLVDPVRQFGIGYGLSFNDVLQNHIFSFNSYLRPSTPLFKNFDFDLSYGNYSGKVDWLFKYEKRSINFETVDDRDAFLFRPLNRIIYEDTPEYLQRRLVQQRISVSMLYPFSEKWRLEVTPAVVKNDDIDYGLTTKDGVPSDYYIAPQVSLVYDNTKLSHLGVETGTKAKVVYDQYFHTSNTLRSFKNAYIDVRHYQRILPGLQIAGRLSYGTSRGNAPKFTFLGGAENGLNRSTYKSDEMASGGDPDLKNILLYQFPGNLRGFDFGRLYGNNHLLGNVELRSHLIEILPQMALSSNLLRNLQIVGFYDIGTAWMGSKGPFSRQNSLNTTVIGQGQSFVIEVTNFKNPFLSGFGGGLRTTVLGVFLRADYAWGWEDRETHSPKFHLSVGKDF</sequence>
<dbReference type="EMBL" id="CP002305">
    <property type="protein sequence ID" value="ADQ19131.1"/>
    <property type="molecule type" value="Genomic_DNA"/>
</dbReference>
<keyword evidence="1" id="KW-0732">Signal</keyword>
<dbReference type="KEGG" id="lby:Lbys_3483"/>
<keyword evidence="3" id="KW-1185">Reference proteome</keyword>
<dbReference type="STRING" id="649349.Lbys_3483"/>
<name>E4RYK1_LEAB4</name>
<reference key="1">
    <citation type="submission" date="2010-11" db="EMBL/GenBank/DDBJ databases">
        <title>The complete genome of Leadbetterella byssophila DSM 17132.</title>
        <authorList>
            <consortium name="US DOE Joint Genome Institute (JGI-PGF)"/>
            <person name="Lucas S."/>
            <person name="Copeland A."/>
            <person name="Lapidus A."/>
            <person name="Glavina del Rio T."/>
            <person name="Dalin E."/>
            <person name="Tice H."/>
            <person name="Bruce D."/>
            <person name="Goodwin L."/>
            <person name="Pitluck S."/>
            <person name="Kyrpides N."/>
            <person name="Mavromatis K."/>
            <person name="Ivanova N."/>
            <person name="Teshima H."/>
            <person name="Brettin T."/>
            <person name="Detter J.C."/>
            <person name="Han C."/>
            <person name="Tapia R."/>
            <person name="Land M."/>
            <person name="Hauser L."/>
            <person name="Markowitz V."/>
            <person name="Cheng J.-F."/>
            <person name="Hugenholtz P."/>
            <person name="Woyke T."/>
            <person name="Wu D."/>
            <person name="Tindall B."/>
            <person name="Pomrenke H.G."/>
            <person name="Brambilla E."/>
            <person name="Klenk H.-P."/>
            <person name="Eisen J.A."/>
        </authorList>
    </citation>
    <scope>NUCLEOTIDE SEQUENCE [LARGE SCALE GENOMIC DNA]</scope>
    <source>
        <strain>DSM 17132</strain>
    </source>
</reference>
<dbReference type="AlphaFoldDB" id="E4RYK1"/>
<dbReference type="Gene3D" id="2.40.160.50">
    <property type="entry name" value="membrane protein fhac: a member of the omp85/tpsb transporter family"/>
    <property type="match status" value="1"/>
</dbReference>
<protein>
    <recommendedName>
        <fullName evidence="4">Surface antigen (D15)</fullName>
    </recommendedName>
</protein>
<dbReference type="OrthoDB" id="9760276at2"/>
<proteinExistence type="predicted"/>
<evidence type="ECO:0000256" key="1">
    <source>
        <dbReference type="SAM" id="SignalP"/>
    </source>
</evidence>
<organism evidence="2 3">
    <name type="scientific">Leadbetterella byssophila (strain DSM 17132 / JCM 16389 / KACC 11308 / NBRC 106382 / 4M15)</name>
    <dbReference type="NCBI Taxonomy" id="649349"/>
    <lineage>
        <taxon>Bacteria</taxon>
        <taxon>Pseudomonadati</taxon>
        <taxon>Bacteroidota</taxon>
        <taxon>Cytophagia</taxon>
        <taxon>Cytophagales</taxon>
        <taxon>Leadbetterellaceae</taxon>
        <taxon>Leadbetterella</taxon>
    </lineage>
</organism>
<dbReference type="HOGENOM" id="CLU_010614_0_0_10"/>
<feature type="signal peptide" evidence="1">
    <location>
        <begin position="1"/>
        <end position="20"/>
    </location>
</feature>
<gene>
    <name evidence="2" type="ordered locus">Lbys_3483</name>
</gene>
<evidence type="ECO:0000313" key="3">
    <source>
        <dbReference type="Proteomes" id="UP000007435"/>
    </source>
</evidence>
<dbReference type="eggNOG" id="COG0823">
    <property type="taxonomic scope" value="Bacteria"/>
</dbReference>
<dbReference type="RefSeq" id="WP_013410155.1">
    <property type="nucleotide sequence ID" value="NC_014655.1"/>
</dbReference>
<dbReference type="Proteomes" id="UP000007435">
    <property type="component" value="Chromosome"/>
</dbReference>
<dbReference type="eggNOG" id="COG4775">
    <property type="taxonomic scope" value="Bacteria"/>
</dbReference>
<evidence type="ECO:0000313" key="2">
    <source>
        <dbReference type="EMBL" id="ADQ19131.1"/>
    </source>
</evidence>
<reference evidence="2 3" key="2">
    <citation type="journal article" date="2011" name="Stand. Genomic Sci.">
        <title>Complete genome sequence of Leadbetterella byssophila type strain (4M15).</title>
        <authorList>
            <person name="Abt B."/>
            <person name="Teshima H."/>
            <person name="Lucas S."/>
            <person name="Lapidus A."/>
            <person name="Del Rio T.G."/>
            <person name="Nolan M."/>
            <person name="Tice H."/>
            <person name="Cheng J.F."/>
            <person name="Pitluck S."/>
            <person name="Liolios K."/>
            <person name="Pagani I."/>
            <person name="Ivanova N."/>
            <person name="Mavromatis K."/>
            <person name="Pati A."/>
            <person name="Tapia R."/>
            <person name="Han C."/>
            <person name="Goodwin L."/>
            <person name="Chen A."/>
            <person name="Palaniappan K."/>
            <person name="Land M."/>
            <person name="Hauser L."/>
            <person name="Chang Y.J."/>
            <person name="Jeffries C.D."/>
            <person name="Rohde M."/>
            <person name="Goker M."/>
            <person name="Tindall B.J."/>
            <person name="Detter J.C."/>
            <person name="Woyke T."/>
            <person name="Bristow J."/>
            <person name="Eisen J.A."/>
            <person name="Markowitz V."/>
            <person name="Hugenholtz P."/>
            <person name="Klenk H.P."/>
            <person name="Kyrpides N.C."/>
        </authorList>
    </citation>
    <scope>NUCLEOTIDE SEQUENCE [LARGE SCALE GENOMIC DNA]</scope>
    <source>
        <strain evidence="3">DSM 17132 / JCM 16389 / KACC 11308 / NBRC 106382 / 4M15</strain>
    </source>
</reference>
<feature type="chain" id="PRO_5003188556" description="Surface antigen (D15)" evidence="1">
    <location>
        <begin position="21"/>
        <end position="751"/>
    </location>
</feature>
<evidence type="ECO:0008006" key="4">
    <source>
        <dbReference type="Google" id="ProtNLM"/>
    </source>
</evidence>